<dbReference type="EMBL" id="JBBNAW010000027">
    <property type="protein sequence ID" value="MEK2611657.1"/>
    <property type="molecule type" value="Genomic_DNA"/>
</dbReference>
<feature type="chain" id="PRO_5045452631" description="Efflux transporter periplasmic adaptor subunit" evidence="1">
    <location>
        <begin position="21"/>
        <end position="40"/>
    </location>
</feature>
<dbReference type="RefSeq" id="WP_016489889.1">
    <property type="nucleotide sequence ID" value="NZ_JBBNAW010000027.1"/>
</dbReference>
<accession>A0ABU9A4X7</accession>
<comment type="caution">
    <text evidence="2">The sequence shown here is derived from an EMBL/GenBank/DDBJ whole genome shotgun (WGS) entry which is preliminary data.</text>
</comment>
<organism evidence="2 3">
    <name type="scientific">Pseudomonas shirazensis</name>
    <dbReference type="NCBI Taxonomy" id="2745494"/>
    <lineage>
        <taxon>Bacteria</taxon>
        <taxon>Pseudomonadati</taxon>
        <taxon>Pseudomonadota</taxon>
        <taxon>Gammaproteobacteria</taxon>
        <taxon>Pseudomonadales</taxon>
        <taxon>Pseudomonadaceae</taxon>
        <taxon>Pseudomonas</taxon>
    </lineage>
</organism>
<protein>
    <recommendedName>
        <fullName evidence="4">Efflux transporter periplasmic adaptor subunit</fullName>
    </recommendedName>
</protein>
<dbReference type="Proteomes" id="UP001386972">
    <property type="component" value="Unassembled WGS sequence"/>
</dbReference>
<gene>
    <name evidence="2" type="ORF">WLF18_21420</name>
</gene>
<dbReference type="PROSITE" id="PS51257">
    <property type="entry name" value="PROKAR_LIPOPROTEIN"/>
    <property type="match status" value="1"/>
</dbReference>
<evidence type="ECO:0008006" key="4">
    <source>
        <dbReference type="Google" id="ProtNLM"/>
    </source>
</evidence>
<sequence length="40" mass="4082">MTIKLLRSLAVIGLLGLLVACGDAEPEVSNDSAGHGHAHD</sequence>
<keyword evidence="3" id="KW-1185">Reference proteome</keyword>
<keyword evidence="1" id="KW-0732">Signal</keyword>
<evidence type="ECO:0000313" key="3">
    <source>
        <dbReference type="Proteomes" id="UP001386972"/>
    </source>
</evidence>
<proteinExistence type="predicted"/>
<feature type="signal peptide" evidence="1">
    <location>
        <begin position="1"/>
        <end position="20"/>
    </location>
</feature>
<evidence type="ECO:0000313" key="2">
    <source>
        <dbReference type="EMBL" id="MEK2611657.1"/>
    </source>
</evidence>
<reference evidence="2 3" key="1">
    <citation type="submission" date="2024-03" db="EMBL/GenBank/DDBJ databases">
        <title>Screening, Identification and Application of a Plant Lactobacillus Strain.</title>
        <authorList>
            <person name="Li Y.L."/>
        </authorList>
    </citation>
    <scope>NUCLEOTIDE SEQUENCE [LARGE SCALE GENOMIC DNA]</scope>
    <source>
        <strain evidence="2 3">JDB</strain>
    </source>
</reference>
<name>A0ABU9A4X7_9PSED</name>
<evidence type="ECO:0000256" key="1">
    <source>
        <dbReference type="SAM" id="SignalP"/>
    </source>
</evidence>